<dbReference type="GO" id="GO:1990281">
    <property type="term" value="C:efflux pump complex"/>
    <property type="evidence" value="ECO:0007669"/>
    <property type="project" value="TreeGrafter"/>
</dbReference>
<evidence type="ECO:0000256" key="1">
    <source>
        <dbReference type="ARBA" id="ARBA00022448"/>
    </source>
</evidence>
<evidence type="ECO:0000259" key="5">
    <source>
        <dbReference type="Pfam" id="PF25967"/>
    </source>
</evidence>
<dbReference type="Pfam" id="PF25967">
    <property type="entry name" value="RND-MFP_C"/>
    <property type="match status" value="1"/>
</dbReference>
<keyword evidence="2" id="KW-0175">Coiled coil</keyword>
<dbReference type="Gene3D" id="2.40.30.170">
    <property type="match status" value="1"/>
</dbReference>
<feature type="coiled-coil region" evidence="2">
    <location>
        <begin position="232"/>
        <end position="291"/>
    </location>
</feature>
<dbReference type="AlphaFoldDB" id="A0AAU8J9R8"/>
<dbReference type="Pfam" id="PF25917">
    <property type="entry name" value="BSH_RND"/>
    <property type="match status" value="1"/>
</dbReference>
<evidence type="ECO:0000313" key="6">
    <source>
        <dbReference type="EMBL" id="XCM35545.1"/>
    </source>
</evidence>
<dbReference type="InterPro" id="IPR058625">
    <property type="entry name" value="MdtA-like_BSH"/>
</dbReference>
<gene>
    <name evidence="6" type="ORF">ABWT76_004234</name>
</gene>
<keyword evidence="3" id="KW-1133">Transmembrane helix</keyword>
<evidence type="ECO:0000256" key="3">
    <source>
        <dbReference type="SAM" id="Phobius"/>
    </source>
</evidence>
<name>A0AAU8J9R8_9CYAN</name>
<dbReference type="PANTHER" id="PTHR30469:SF15">
    <property type="entry name" value="HLYD FAMILY OF SECRETION PROTEINS"/>
    <property type="match status" value="1"/>
</dbReference>
<dbReference type="SUPFAM" id="SSF111369">
    <property type="entry name" value="HlyD-like secretion proteins"/>
    <property type="match status" value="1"/>
</dbReference>
<dbReference type="Gene3D" id="2.40.50.100">
    <property type="match status" value="2"/>
</dbReference>
<dbReference type="GO" id="GO:0015562">
    <property type="term" value="F:efflux transmembrane transporter activity"/>
    <property type="evidence" value="ECO:0007669"/>
    <property type="project" value="TreeGrafter"/>
</dbReference>
<feature type="coiled-coil region" evidence="2">
    <location>
        <begin position="319"/>
        <end position="423"/>
    </location>
</feature>
<keyword evidence="3" id="KW-0472">Membrane</keyword>
<evidence type="ECO:0000256" key="2">
    <source>
        <dbReference type="SAM" id="Coils"/>
    </source>
</evidence>
<dbReference type="PANTHER" id="PTHR30469">
    <property type="entry name" value="MULTIDRUG RESISTANCE PROTEIN MDTA"/>
    <property type="match status" value="1"/>
</dbReference>
<dbReference type="RefSeq" id="WP_054466801.1">
    <property type="nucleotide sequence ID" value="NZ_CP159837.1"/>
</dbReference>
<dbReference type="Gene3D" id="2.40.420.20">
    <property type="match status" value="1"/>
</dbReference>
<dbReference type="Gene3D" id="1.10.287.470">
    <property type="entry name" value="Helix hairpin bin"/>
    <property type="match status" value="3"/>
</dbReference>
<evidence type="ECO:0000259" key="4">
    <source>
        <dbReference type="Pfam" id="PF25917"/>
    </source>
</evidence>
<feature type="domain" description="Multidrug resistance protein MdtA-like barrel-sandwich hybrid" evidence="4">
    <location>
        <begin position="185"/>
        <end position="444"/>
    </location>
</feature>
<organism evidence="6">
    <name type="scientific">Planktothricoides raciborskii GIHE-MW2</name>
    <dbReference type="NCBI Taxonomy" id="2792601"/>
    <lineage>
        <taxon>Bacteria</taxon>
        <taxon>Bacillati</taxon>
        <taxon>Cyanobacteriota</taxon>
        <taxon>Cyanophyceae</taxon>
        <taxon>Oscillatoriophycideae</taxon>
        <taxon>Oscillatoriales</taxon>
        <taxon>Oscillatoriaceae</taxon>
        <taxon>Planktothricoides</taxon>
    </lineage>
</organism>
<keyword evidence="1" id="KW-0813">Transport</keyword>
<keyword evidence="3" id="KW-0812">Transmembrane</keyword>
<dbReference type="EMBL" id="CP159837">
    <property type="protein sequence ID" value="XCM35545.1"/>
    <property type="molecule type" value="Genomic_DNA"/>
</dbReference>
<feature type="domain" description="Multidrug resistance protein MdtA-like C-terminal permuted SH3" evidence="5">
    <location>
        <begin position="588"/>
        <end position="636"/>
    </location>
</feature>
<dbReference type="SUPFAM" id="SSF57997">
    <property type="entry name" value="Tropomyosin"/>
    <property type="match status" value="1"/>
</dbReference>
<reference evidence="6" key="1">
    <citation type="submission" date="2024-07" db="EMBL/GenBank/DDBJ databases">
        <authorList>
            <person name="Kim Y.J."/>
            <person name="Jeong J.Y."/>
        </authorList>
    </citation>
    <scope>NUCLEOTIDE SEQUENCE</scope>
    <source>
        <strain evidence="6">GIHE-MW2</strain>
    </source>
</reference>
<protein>
    <submittedName>
        <fullName evidence="6">HlyD family efflux transporter periplasmic adaptor subunit</fullName>
    </submittedName>
</protein>
<accession>A0AAU8J9R8</accession>
<sequence length="650" mass="70438">MNNHKSPPKLSSNGSSKNIHNYLMVDEARHERNGSGKIATYPTELITKSSEFPTDLTDDPVNIEETFTVDDRPFEVSEKPAAKKFSVFKIMLWALPLLAIALGIGVFASRRISDPVAVPEPTPVTIPAGASNGNGSPLPVRVVQAKSGAIQEWVHSDGSVSAVRGKHLRFEVPGTITYIKKVDGRDLREGDYVYEGELLAQIDDRKLQADLVQSNAAIWQAQEQQSVAMANLAQTKANLGQAQATVEQLQANVAQAKAKLGQVRAGLAQAEARKQASIANVREAKANLEARMADRDLAEVELRRRQELYDEGVISASDRDVYQNKLDNAKSAVNATQSRIQAAEEEVTAAESNIQATEQDIAAAESQVRAAESQVRAAESQVEAVQGSIAAAAAQVDATSAGIESARAQSNRANVTLEDTEIRAPFDGMVAFLNIREGDYWSPQQLSSQTAQNVVETVPIILIDPNEFEVQIELPAFDGTQVSPGQTAFVVLDEDLNSAYRDSLNNETLISVASAEGEVFSVSPSVTPGGRAVNVKVRINRINPEKRDRGALRMQSRLRNGARVSAWIAVKEAANTTVIPANVIVYRDQKPFVFVVQEKDGKQFVEQRPVTIGIKGISQQEILEGIKPGDRLVTDGKNLLVNNAPVDVVD</sequence>
<dbReference type="InterPro" id="IPR058627">
    <property type="entry name" value="MdtA-like_C"/>
</dbReference>
<feature type="transmembrane region" description="Helical" evidence="3">
    <location>
        <begin position="87"/>
        <end position="108"/>
    </location>
</feature>
<proteinExistence type="predicted"/>